<dbReference type="EMBL" id="LEUS01000031">
    <property type="protein sequence ID" value="KLY25328.1"/>
    <property type="molecule type" value="Genomic_DNA"/>
</dbReference>
<accession>A0A0J1H0M2</accession>
<dbReference type="SUPFAM" id="SSF53335">
    <property type="entry name" value="S-adenosyl-L-methionine-dependent methyltransferases"/>
    <property type="match status" value="1"/>
</dbReference>
<evidence type="ECO:0000256" key="3">
    <source>
        <dbReference type="ARBA" id="ARBA00022691"/>
    </source>
</evidence>
<organism evidence="5 8">
    <name type="scientific">Klebsiella michiganensis</name>
    <dbReference type="NCBI Taxonomy" id="1134687"/>
    <lineage>
        <taxon>Bacteria</taxon>
        <taxon>Pseudomonadati</taxon>
        <taxon>Pseudomonadota</taxon>
        <taxon>Gammaproteobacteria</taxon>
        <taxon>Enterobacterales</taxon>
        <taxon>Enterobacteriaceae</taxon>
        <taxon>Klebsiella/Raoultella group</taxon>
        <taxon>Klebsiella</taxon>
    </lineage>
</organism>
<evidence type="ECO:0000313" key="5">
    <source>
        <dbReference type="EMBL" id="EWF80074.1"/>
    </source>
</evidence>
<sequence length="187" mass="20874">MHRELRARIQTMRARLDDRMPVTEIRASSQLFVSPDPLCRRLVSLAEVVDSDHVLEPSAGTGAILRAVREGAPRAQCDAVELNADLVCHLRDHFPGVSVWLGDFLEYRPEKHYSKIIMNPPFNHAQDIRHIQRAVTLLAPGGVVTAVCLNGPRQQSILKPLADVWEPLPRGTFTYTDVSTVLLRIAA</sequence>
<protein>
    <submittedName>
        <fullName evidence="7">Methyltransferase</fullName>
    </submittedName>
</protein>
<dbReference type="KEGG" id="kom:HR38_28120"/>
<dbReference type="AlphaFoldDB" id="A0A0J1H0M2"/>
<reference evidence="5 8" key="1">
    <citation type="submission" date="2014-01" db="EMBL/GenBank/DDBJ databases">
        <title>The Genome Sequence of Klebsiella oxytoca MGH 27.</title>
        <authorList>
            <consortium name="The Broad Institute Genomics Platform"/>
            <consortium name="The Broad Institute Genome Sequencing Center for Infectious Disease"/>
            <person name="Murphy C."/>
            <person name="Cosimi L."/>
            <person name="Cerqueira G."/>
            <person name="Feldgarden M."/>
            <person name="Earl A."/>
            <person name="Hung D."/>
            <person name="Onderdonk A.B."/>
            <person name="Ferraro M.J."/>
            <person name="Hooper D."/>
            <person name="Dekker J."/>
            <person name="O'Brien T."/>
            <person name="Huang S."/>
            <person name="Quan V."/>
            <person name="Ernst C."/>
            <person name="Delaney M."/>
            <person name="DuBois A."/>
            <person name="Kim D.S."/>
            <person name="Young S.K."/>
            <person name="Zeng Q."/>
            <person name="Gargeya S."/>
            <person name="Fitzgerald M."/>
            <person name="Abouelleil A."/>
            <person name="Alvarado L."/>
            <person name="Berlin A.M."/>
            <person name="Chapman S.B."/>
            <person name="Gainer-Dewar J."/>
            <person name="Goldberg J."/>
            <person name="Gnerre S."/>
            <person name="Griggs A."/>
            <person name="Gujja S."/>
            <person name="Hansen M."/>
            <person name="Howarth C."/>
            <person name="Imamovic A."/>
            <person name="Ireland A."/>
            <person name="Larimer J."/>
            <person name="McCowan C."/>
            <person name="Murphy C."/>
            <person name="Pearson M."/>
            <person name="Poon T.W."/>
            <person name="Priest M."/>
            <person name="Roberts A."/>
            <person name="Saif S."/>
            <person name="Shea T."/>
            <person name="Sykes S."/>
            <person name="Wortman J."/>
            <person name="Nusbaum C."/>
            <person name="Birren B."/>
        </authorList>
    </citation>
    <scope>NUCLEOTIDE SEQUENCE [LARGE SCALE GENOMIC DNA]</scope>
    <source>
        <strain evidence="5 8">MGH 27</strain>
    </source>
</reference>
<feature type="domain" description="Methyltransferase small" evidence="4">
    <location>
        <begin position="45"/>
        <end position="158"/>
    </location>
</feature>
<gene>
    <name evidence="5" type="ORF">L373_05842</name>
    <name evidence="7" type="ORF">PTQ40_29790</name>
    <name evidence="6" type="ORF">SK91_05919</name>
</gene>
<dbReference type="RefSeq" id="WP_032700843.1">
    <property type="nucleotide sequence ID" value="NZ_BQUL01000052.1"/>
</dbReference>
<evidence type="ECO:0000313" key="7">
    <source>
        <dbReference type="EMBL" id="MDS7903153.1"/>
    </source>
</evidence>
<dbReference type="InterPro" id="IPR029063">
    <property type="entry name" value="SAM-dependent_MTases_sf"/>
</dbReference>
<keyword evidence="1 7" id="KW-0489">Methyltransferase</keyword>
<dbReference type="GO" id="GO:0003676">
    <property type="term" value="F:nucleic acid binding"/>
    <property type="evidence" value="ECO:0007669"/>
    <property type="project" value="InterPro"/>
</dbReference>
<evidence type="ECO:0000256" key="2">
    <source>
        <dbReference type="ARBA" id="ARBA00022679"/>
    </source>
</evidence>
<keyword evidence="2" id="KW-0808">Transferase</keyword>
<dbReference type="Pfam" id="PF05175">
    <property type="entry name" value="MTS"/>
    <property type="match status" value="1"/>
</dbReference>
<name>A0A0J1H0M2_9ENTR</name>
<dbReference type="GO" id="GO:0032259">
    <property type="term" value="P:methylation"/>
    <property type="evidence" value="ECO:0007669"/>
    <property type="project" value="UniProtKB-KW"/>
</dbReference>
<keyword evidence="9" id="KW-1185">Reference proteome</keyword>
<dbReference type="GO" id="GO:0008170">
    <property type="term" value="F:N-methyltransferase activity"/>
    <property type="evidence" value="ECO:0007669"/>
    <property type="project" value="UniProtKB-ARBA"/>
</dbReference>
<evidence type="ECO:0000313" key="9">
    <source>
        <dbReference type="Proteomes" id="UP000036305"/>
    </source>
</evidence>
<dbReference type="CDD" id="cd02440">
    <property type="entry name" value="AdoMet_MTases"/>
    <property type="match status" value="1"/>
</dbReference>
<dbReference type="InterPro" id="IPR007848">
    <property type="entry name" value="Small_mtfrase_dom"/>
</dbReference>
<dbReference type="EMBL" id="JCNZ01000020">
    <property type="protein sequence ID" value="EWF80074.1"/>
    <property type="molecule type" value="Genomic_DNA"/>
</dbReference>
<dbReference type="EMBL" id="JAQSKY010000037">
    <property type="protein sequence ID" value="MDS7903153.1"/>
    <property type="molecule type" value="Genomic_DNA"/>
</dbReference>
<dbReference type="GeneID" id="69758049"/>
<dbReference type="Proteomes" id="UP000020202">
    <property type="component" value="Unassembled WGS sequence"/>
</dbReference>
<dbReference type="GO" id="GO:0008757">
    <property type="term" value="F:S-adenosylmethionine-dependent methyltransferase activity"/>
    <property type="evidence" value="ECO:0007669"/>
    <property type="project" value="UniProtKB-ARBA"/>
</dbReference>
<evidence type="ECO:0000313" key="6">
    <source>
        <dbReference type="EMBL" id="KLY25328.1"/>
    </source>
</evidence>
<reference evidence="7" key="4">
    <citation type="submission" date="2023-01" db="EMBL/GenBank/DDBJ databases">
        <authorList>
            <person name="Du H."/>
            <person name="Wan W."/>
        </authorList>
    </citation>
    <scope>NUCLEOTIDE SEQUENCE</scope>
    <source>
        <strain evidence="7">HD1688</strain>
    </source>
</reference>
<dbReference type="Proteomes" id="UP000036305">
    <property type="component" value="Unassembled WGS sequence"/>
</dbReference>
<reference evidence="6 9" key="2">
    <citation type="submission" date="2015-06" db="EMBL/GenBank/DDBJ databases">
        <title>The Genome Sequence of None.</title>
        <authorList>
            <consortium name="The Broad Institute Genomics Platform"/>
            <consortium name="The Broad Institute Genome Sequencing Center for Infectious Disease"/>
            <person name="Earl A.M."/>
            <person name="Onderdonk A.B."/>
            <person name="Kirby J."/>
            <person name="Ferraro M.J."/>
            <person name="Huang S."/>
            <person name="Spencer M."/>
            <person name="Fodor A."/>
            <person name="Hooper D."/>
            <person name="Dekker J."/>
            <person name="O'Brien T."/>
            <person name="Quan V."/>
            <person name="Gombosev A."/>
            <person name="Delaney M."/>
            <person name="DuBois A."/>
            <person name="Ernst C."/>
            <person name="Kim D.S."/>
            <person name="Rossman W."/>
            <person name="Gohs F."/>
            <person name="Petruso H."/>
            <person name="Nozar T."/>
            <person name="Mougeot F."/>
            <person name="Manson-McGuire A."/>
            <person name="Young S."/>
            <person name="Abouelleil A."/>
            <person name="Cao P."/>
            <person name="Chapman S.B."/>
            <person name="Griggs A."/>
            <person name="Priest M."/>
            <person name="Shea T."/>
            <person name="Wortman I."/>
            <person name="Wortman J.R."/>
            <person name="Nusbaum C."/>
            <person name="Birren B."/>
        </authorList>
    </citation>
    <scope>NUCLEOTIDE SEQUENCE [LARGE SCALE GENOMIC DNA]</scope>
    <source>
        <strain evidence="6 9">MGH87</strain>
    </source>
</reference>
<evidence type="ECO:0000313" key="8">
    <source>
        <dbReference type="Proteomes" id="UP000020202"/>
    </source>
</evidence>
<keyword evidence="3" id="KW-0949">S-adenosyl-L-methionine</keyword>
<reference evidence="7" key="3">
    <citation type="journal article" date="2023" name="Front. Microbiol.">
        <title>Genomic characterization of carbapenem-resistant Klebsiella oxytoca complex in China: a multi-center study.</title>
        <authorList>
            <person name="Wan W."/>
            <person name="Yang X."/>
            <person name="Yu H."/>
            <person name="Wang M."/>
            <person name="Jia W."/>
            <person name="Huang B."/>
            <person name="Qu F."/>
            <person name="Shan B."/>
            <person name="Tang Y.W."/>
            <person name="Chen L."/>
            <person name="Du H."/>
        </authorList>
    </citation>
    <scope>NUCLEOTIDE SEQUENCE</scope>
    <source>
        <strain evidence="7">HD1688</strain>
    </source>
</reference>
<comment type="caution">
    <text evidence="5">The sequence shown here is derived from an EMBL/GenBank/DDBJ whole genome shotgun (WGS) entry which is preliminary data.</text>
</comment>
<evidence type="ECO:0000256" key="1">
    <source>
        <dbReference type="ARBA" id="ARBA00022603"/>
    </source>
</evidence>
<dbReference type="PRINTS" id="PR00507">
    <property type="entry name" value="N12N6MTFRASE"/>
</dbReference>
<evidence type="ECO:0000259" key="4">
    <source>
        <dbReference type="Pfam" id="PF05175"/>
    </source>
</evidence>
<dbReference type="Gene3D" id="3.40.50.150">
    <property type="entry name" value="Vaccinia Virus protein VP39"/>
    <property type="match status" value="1"/>
</dbReference>
<dbReference type="InterPro" id="IPR002052">
    <property type="entry name" value="DNA_methylase_N6_adenine_CS"/>
</dbReference>
<proteinExistence type="predicted"/>
<dbReference type="Proteomes" id="UP001249822">
    <property type="component" value="Unassembled WGS sequence"/>
</dbReference>
<dbReference type="PROSITE" id="PS00092">
    <property type="entry name" value="N6_MTASE"/>
    <property type="match status" value="1"/>
</dbReference>